<dbReference type="PANTHER" id="PTHR43294:SF21">
    <property type="entry name" value="CATION TRANSPORTING ATPASE"/>
    <property type="match status" value="1"/>
</dbReference>
<dbReference type="RefSeq" id="WP_128325635.1">
    <property type="nucleotide sequence ID" value="NZ_QJRG01000048.1"/>
</dbReference>
<dbReference type="AlphaFoldDB" id="A0A443ZJT8"/>
<feature type="transmembrane region" description="Helical" evidence="12">
    <location>
        <begin position="73"/>
        <end position="89"/>
    </location>
</feature>
<dbReference type="PROSITE" id="PS00154">
    <property type="entry name" value="ATPASE_E1_E2"/>
    <property type="match status" value="1"/>
</dbReference>
<dbReference type="SUPFAM" id="SSF81665">
    <property type="entry name" value="Calcium ATPase, transmembrane domain M"/>
    <property type="match status" value="1"/>
</dbReference>
<dbReference type="InterPro" id="IPR059000">
    <property type="entry name" value="ATPase_P-type_domA"/>
</dbReference>
<dbReference type="GO" id="GO:0036376">
    <property type="term" value="P:sodium ion export across plasma membrane"/>
    <property type="evidence" value="ECO:0007669"/>
    <property type="project" value="TreeGrafter"/>
</dbReference>
<keyword evidence="6" id="KW-0547">Nucleotide-binding</keyword>
<dbReference type="Proteomes" id="UP000288983">
    <property type="component" value="Unassembled WGS sequence"/>
</dbReference>
<feature type="transmembrane region" description="Helical" evidence="12">
    <location>
        <begin position="701"/>
        <end position="725"/>
    </location>
</feature>
<dbReference type="SUPFAM" id="SSF56784">
    <property type="entry name" value="HAD-like"/>
    <property type="match status" value="1"/>
</dbReference>
<keyword evidence="4" id="KW-0597">Phosphoprotein</keyword>
<evidence type="ECO:0000256" key="7">
    <source>
        <dbReference type="ARBA" id="ARBA00022840"/>
    </source>
</evidence>
<feature type="transmembrane region" description="Helical" evidence="12">
    <location>
        <begin position="841"/>
        <end position="861"/>
    </location>
</feature>
<dbReference type="InterPro" id="IPR006068">
    <property type="entry name" value="ATPase_P-typ_cation-transptr_C"/>
</dbReference>
<feature type="transmembrane region" description="Helical" evidence="12">
    <location>
        <begin position="803"/>
        <end position="821"/>
    </location>
</feature>
<dbReference type="Pfam" id="PF00122">
    <property type="entry name" value="E1-E2_ATPase"/>
    <property type="match status" value="1"/>
</dbReference>
<dbReference type="GO" id="GO:0016887">
    <property type="term" value="F:ATP hydrolysis activity"/>
    <property type="evidence" value="ECO:0007669"/>
    <property type="project" value="InterPro"/>
</dbReference>
<reference evidence="14 15" key="1">
    <citation type="submission" date="2018-06" db="EMBL/GenBank/DDBJ databases">
        <title>Bacteria isolated from soil of Wuhan.</title>
        <authorList>
            <person name="Wei X."/>
            <person name="Chunhua H."/>
        </authorList>
    </citation>
    <scope>NUCLEOTIDE SEQUENCE [LARGE SCALE GENOMIC DNA]</scope>
    <source>
        <strain evidence="15">xwS2</strain>
    </source>
</reference>
<evidence type="ECO:0000256" key="8">
    <source>
        <dbReference type="ARBA" id="ARBA00022842"/>
    </source>
</evidence>
<feature type="transmembrane region" description="Helical" evidence="12">
    <location>
        <begin position="95"/>
        <end position="111"/>
    </location>
</feature>
<name>A0A443ZJT8_9PSED</name>
<keyword evidence="3" id="KW-1003">Cell membrane</keyword>
<dbReference type="InterPro" id="IPR008250">
    <property type="entry name" value="ATPase_P-typ_transduc_dom_A_sf"/>
</dbReference>
<dbReference type="Gene3D" id="3.40.1110.10">
    <property type="entry name" value="Calcium-transporting ATPase, cytoplasmic domain N"/>
    <property type="match status" value="1"/>
</dbReference>
<keyword evidence="9" id="KW-1278">Translocase</keyword>
<protein>
    <submittedName>
        <fullName evidence="14">Carbonate dehydratase</fullName>
    </submittedName>
</protein>
<dbReference type="InterPro" id="IPR001757">
    <property type="entry name" value="P_typ_ATPase"/>
</dbReference>
<dbReference type="EMBL" id="QJRG01000048">
    <property type="protein sequence ID" value="RWU19151.1"/>
    <property type="molecule type" value="Genomic_DNA"/>
</dbReference>
<dbReference type="Pfam" id="PF08282">
    <property type="entry name" value="Hydrolase_3"/>
    <property type="match status" value="1"/>
</dbReference>
<proteinExistence type="inferred from homology"/>
<evidence type="ECO:0000256" key="10">
    <source>
        <dbReference type="ARBA" id="ARBA00022989"/>
    </source>
</evidence>
<organism evidence="14 15">
    <name type="scientific">Pseudomonas alkylphenolica</name>
    <dbReference type="NCBI Taxonomy" id="237609"/>
    <lineage>
        <taxon>Bacteria</taxon>
        <taxon>Pseudomonadati</taxon>
        <taxon>Pseudomonadota</taxon>
        <taxon>Gammaproteobacteria</taxon>
        <taxon>Pseudomonadales</taxon>
        <taxon>Pseudomonadaceae</taxon>
        <taxon>Pseudomonas</taxon>
    </lineage>
</organism>
<dbReference type="FunFam" id="3.40.50.1000:FF:000028">
    <property type="entry name" value="Calcium-transporting P-type ATPase, putative"/>
    <property type="match status" value="1"/>
</dbReference>
<evidence type="ECO:0000256" key="9">
    <source>
        <dbReference type="ARBA" id="ARBA00022967"/>
    </source>
</evidence>
<evidence type="ECO:0000313" key="14">
    <source>
        <dbReference type="EMBL" id="RWU19151.1"/>
    </source>
</evidence>
<dbReference type="PANTHER" id="PTHR43294">
    <property type="entry name" value="SODIUM/POTASSIUM-TRANSPORTING ATPASE SUBUNIT ALPHA"/>
    <property type="match status" value="1"/>
</dbReference>
<accession>A0A443ZJT8</accession>
<sequence length="908" mass="98466">MGSLQPQEPGNTTKAAPWYRKSAQQTMADLQTDIKGLTSEEAKARLLRLGPNALPAKPVDPVWLRFARHFHDVLIYILLVAALATALMGHWTDTLVIILVAVINASIGFFQENKAEQSLAALRGMLSSTAHVVRGGQKLEVDASELVPGDVIVLRPGDKIPADVRLFEVHHLQVEESMLTGESLTVAKQVDALDHEAQLADRTNLGFSGTSVSAGNAKGVVIETGPATELGKINRMIATVDETQTPLLRQIAVLGKRIFQLIVGMMVALFVIGFFWHDYPLGELSLSLISLAVASVPEGLPAIVSIILSLGVQRMANNQAIIRKLPTVETLGAMNVICSDKTGTLTMNEMTVKNVLTATTRYGVDGQSYEPRGRITLAGATEALDWAAHPYLQAFIRAVDICNDSSLQQDEAGRWTVVGGPTEGALKVLARKADLAPVEVQRLGKIPFDSAYKYMARRCDVAGESVIYLKGAPDVLLSLCEQQLGADGPQPLDRAYWEREMGHIADQGLRMLAAAYRPVPGASGEIDHADLNQGMIFLGVAGLMDPPRPEAIEAIAMCRQAGIDVKMITGDHPDTAVAIARMLGMGSELRAMTGKELEQADDTALKSLAMQYSVFARTSPEHKLRLVRALQANKQVVGMTGDGVNDAPALKQADVGIAMGIKGTEVTKEAADMVLTDDNFSTITNAVREGRRVYDNLKKTVLFILPTNMAQGLLIVVAILLGAVVPLSPLQILWMNMATSTTLSFALAFEPGEPGMMRRSPRNAGESILNGYAVWRVLFVGCLLTAAAFLLESWMLADGQDTDHIRTMILHTLVTAQWAYLFNCRLQDQFSLNMALLRNGALLTVTLGLILLQCLLIYVPFMQTAFHTVALPLSGWLISLGIGVLVFFIVELEKLVVRRWKASRDSTT</sequence>
<evidence type="ECO:0000256" key="3">
    <source>
        <dbReference type="ARBA" id="ARBA00022475"/>
    </source>
</evidence>
<dbReference type="FunFam" id="2.70.150.10:FF:000160">
    <property type="entry name" value="Sarcoplasmic/endoplasmic reticulum calcium ATPase 1"/>
    <property type="match status" value="1"/>
</dbReference>
<feature type="transmembrane region" description="Helical" evidence="12">
    <location>
        <begin position="258"/>
        <end position="276"/>
    </location>
</feature>
<dbReference type="SFLD" id="SFLDF00027">
    <property type="entry name" value="p-type_atpase"/>
    <property type="match status" value="1"/>
</dbReference>
<dbReference type="GO" id="GO:0006883">
    <property type="term" value="P:intracellular sodium ion homeostasis"/>
    <property type="evidence" value="ECO:0007669"/>
    <property type="project" value="TreeGrafter"/>
</dbReference>
<dbReference type="InterPro" id="IPR023298">
    <property type="entry name" value="ATPase_P-typ_TM_dom_sf"/>
</dbReference>
<evidence type="ECO:0000256" key="1">
    <source>
        <dbReference type="ARBA" id="ARBA00004651"/>
    </source>
</evidence>
<feature type="domain" description="Cation-transporting P-type ATPase N-terminal" evidence="13">
    <location>
        <begin position="17"/>
        <end position="90"/>
    </location>
</feature>
<dbReference type="Pfam" id="PF13246">
    <property type="entry name" value="Cation_ATPase"/>
    <property type="match status" value="1"/>
</dbReference>
<dbReference type="CDD" id="cd02080">
    <property type="entry name" value="P-type_ATPase_cation"/>
    <property type="match status" value="1"/>
</dbReference>
<dbReference type="Gene3D" id="3.40.50.1000">
    <property type="entry name" value="HAD superfamily/HAD-like"/>
    <property type="match status" value="1"/>
</dbReference>
<evidence type="ECO:0000256" key="11">
    <source>
        <dbReference type="ARBA" id="ARBA00023136"/>
    </source>
</evidence>
<dbReference type="InterPro" id="IPR023214">
    <property type="entry name" value="HAD_sf"/>
</dbReference>
<dbReference type="GO" id="GO:1990573">
    <property type="term" value="P:potassium ion import across plasma membrane"/>
    <property type="evidence" value="ECO:0007669"/>
    <property type="project" value="TreeGrafter"/>
</dbReference>
<keyword evidence="8" id="KW-0460">Magnesium</keyword>
<feature type="transmembrane region" description="Helical" evidence="12">
    <location>
        <begin position="769"/>
        <end position="791"/>
    </location>
</feature>
<dbReference type="InterPro" id="IPR023299">
    <property type="entry name" value="ATPase_P-typ_cyto_dom_N"/>
</dbReference>
<evidence type="ECO:0000256" key="6">
    <source>
        <dbReference type="ARBA" id="ARBA00022741"/>
    </source>
</evidence>
<evidence type="ECO:0000256" key="4">
    <source>
        <dbReference type="ARBA" id="ARBA00022553"/>
    </source>
</evidence>
<dbReference type="SUPFAM" id="SSF81653">
    <property type="entry name" value="Calcium ATPase, transduction domain A"/>
    <property type="match status" value="1"/>
</dbReference>
<keyword evidence="5 12" id="KW-0812">Transmembrane</keyword>
<dbReference type="GO" id="GO:1902600">
    <property type="term" value="P:proton transmembrane transport"/>
    <property type="evidence" value="ECO:0007669"/>
    <property type="project" value="TreeGrafter"/>
</dbReference>
<gene>
    <name evidence="14" type="ORF">DM813_22830</name>
</gene>
<evidence type="ECO:0000256" key="5">
    <source>
        <dbReference type="ARBA" id="ARBA00022692"/>
    </source>
</evidence>
<dbReference type="GO" id="GO:0030007">
    <property type="term" value="P:intracellular potassium ion homeostasis"/>
    <property type="evidence" value="ECO:0007669"/>
    <property type="project" value="TreeGrafter"/>
</dbReference>
<dbReference type="InterPro" id="IPR018303">
    <property type="entry name" value="ATPase_P-typ_P_site"/>
</dbReference>
<evidence type="ECO:0000256" key="2">
    <source>
        <dbReference type="ARBA" id="ARBA00005675"/>
    </source>
</evidence>
<evidence type="ECO:0000259" key="13">
    <source>
        <dbReference type="SMART" id="SM00831"/>
    </source>
</evidence>
<dbReference type="InterPro" id="IPR044492">
    <property type="entry name" value="P_typ_ATPase_HD_dom"/>
</dbReference>
<dbReference type="SUPFAM" id="SSF81660">
    <property type="entry name" value="Metal cation-transporting ATPase, ATP-binding domain N"/>
    <property type="match status" value="1"/>
</dbReference>
<keyword evidence="7" id="KW-0067">ATP-binding</keyword>
<dbReference type="GO" id="GO:0005391">
    <property type="term" value="F:P-type sodium:potassium-exchanging transporter activity"/>
    <property type="evidence" value="ECO:0007669"/>
    <property type="project" value="TreeGrafter"/>
</dbReference>
<evidence type="ECO:0000256" key="12">
    <source>
        <dbReference type="SAM" id="Phobius"/>
    </source>
</evidence>
<keyword evidence="11 12" id="KW-0472">Membrane</keyword>
<dbReference type="Pfam" id="PF00690">
    <property type="entry name" value="Cation_ATPase_N"/>
    <property type="match status" value="1"/>
</dbReference>
<dbReference type="Gene3D" id="2.70.150.10">
    <property type="entry name" value="Calcium-transporting ATPase, cytoplasmic transduction domain A"/>
    <property type="match status" value="1"/>
</dbReference>
<dbReference type="NCBIfam" id="TIGR01494">
    <property type="entry name" value="ATPase_P-type"/>
    <property type="match status" value="3"/>
</dbReference>
<comment type="subcellular location">
    <subcellularLocation>
        <location evidence="1">Cell membrane</location>
        <topology evidence="1">Multi-pass membrane protein</topology>
    </subcellularLocation>
</comment>
<dbReference type="InterPro" id="IPR004014">
    <property type="entry name" value="ATPase_P-typ_cation-transptr_N"/>
</dbReference>
<evidence type="ECO:0000313" key="15">
    <source>
        <dbReference type="Proteomes" id="UP000288983"/>
    </source>
</evidence>
<dbReference type="OrthoDB" id="9814270at2"/>
<keyword evidence="10 12" id="KW-1133">Transmembrane helix</keyword>
<feature type="transmembrane region" description="Helical" evidence="12">
    <location>
        <begin position="873"/>
        <end position="892"/>
    </location>
</feature>
<dbReference type="Gene3D" id="1.20.1110.10">
    <property type="entry name" value="Calcium-transporting ATPase, transmembrane domain"/>
    <property type="match status" value="1"/>
</dbReference>
<dbReference type="InterPro" id="IPR036412">
    <property type="entry name" value="HAD-like_sf"/>
</dbReference>
<dbReference type="GO" id="GO:0005524">
    <property type="term" value="F:ATP binding"/>
    <property type="evidence" value="ECO:0007669"/>
    <property type="project" value="UniProtKB-KW"/>
</dbReference>
<dbReference type="PRINTS" id="PR00119">
    <property type="entry name" value="CATATPASE"/>
</dbReference>
<comment type="similarity">
    <text evidence="2">Belongs to the cation transport ATPase (P-type) (TC 3.A.3) family. Type IIA subfamily.</text>
</comment>
<feature type="transmembrane region" description="Helical" evidence="12">
    <location>
        <begin position="731"/>
        <end position="749"/>
    </location>
</feature>
<comment type="caution">
    <text evidence="14">The sequence shown here is derived from an EMBL/GenBank/DDBJ whole genome shotgun (WGS) entry which is preliminary data.</text>
</comment>
<dbReference type="SFLD" id="SFLDS00003">
    <property type="entry name" value="Haloacid_Dehalogenase"/>
    <property type="match status" value="1"/>
</dbReference>
<dbReference type="InterPro" id="IPR050510">
    <property type="entry name" value="Cation_transp_ATPase_P-type"/>
</dbReference>
<dbReference type="FunFam" id="3.40.50.1000:FF:000001">
    <property type="entry name" value="Phospholipid-transporting ATPase IC"/>
    <property type="match status" value="1"/>
</dbReference>
<feature type="transmembrane region" description="Helical" evidence="12">
    <location>
        <begin position="288"/>
        <end position="312"/>
    </location>
</feature>
<dbReference type="Pfam" id="PF00689">
    <property type="entry name" value="Cation_ATPase_C"/>
    <property type="match status" value="1"/>
</dbReference>
<dbReference type="PRINTS" id="PR00120">
    <property type="entry name" value="HATPASE"/>
</dbReference>
<dbReference type="SMART" id="SM00831">
    <property type="entry name" value="Cation_ATPase_N"/>
    <property type="match status" value="1"/>
</dbReference>
<dbReference type="SFLD" id="SFLDG00002">
    <property type="entry name" value="C1.7:_P-type_atpase_like"/>
    <property type="match status" value="1"/>
</dbReference>
<dbReference type="GO" id="GO:0005886">
    <property type="term" value="C:plasma membrane"/>
    <property type="evidence" value="ECO:0007669"/>
    <property type="project" value="UniProtKB-SubCell"/>
</dbReference>